<organism evidence="2">
    <name type="scientific">marine sediment metagenome</name>
    <dbReference type="NCBI Taxonomy" id="412755"/>
    <lineage>
        <taxon>unclassified sequences</taxon>
        <taxon>metagenomes</taxon>
        <taxon>ecological metagenomes</taxon>
    </lineage>
</organism>
<dbReference type="Gene3D" id="3.30.460.10">
    <property type="entry name" value="Beta Polymerase, domain 2"/>
    <property type="match status" value="1"/>
</dbReference>
<sequence length="345" mass="40583">MNKLLTHYPPESVVHRAYAFARTAYDGKIRVSGEDYFSHCLKVAELLHDWKLDEPTIAVSLLHNIENEDFSQEYIEEHFNEEIAFLVDRLHRLKALTYSGRREQAEYFRKLLIALSQDLRVIFIKLADKLQDMYTLSSLSDSEQQRIAQKAFDLYAPLAYRLGMQKLGGDFKDLAFPYLYPKENAWLRKTVSEQFAERQRYVESLTPHILDILKRESIVPSHIDARAKRYASLYKKLQRYDMDLDKIYDLVALRIIVDTVEDCYSVLGTIHEHWEPLPGRIKDYIARPKLNGYRSLHTTVRCIDDRITEIQIRTNEMHEEAELGAAAHWIYQQSKGTKDYFLRKS</sequence>
<reference evidence="2" key="1">
    <citation type="journal article" date="2015" name="Nature">
        <title>Complex archaea that bridge the gap between prokaryotes and eukaryotes.</title>
        <authorList>
            <person name="Spang A."/>
            <person name="Saw J.H."/>
            <person name="Jorgensen S.L."/>
            <person name="Zaremba-Niedzwiedzka K."/>
            <person name="Martijn J."/>
            <person name="Lind A.E."/>
            <person name="van Eijk R."/>
            <person name="Schleper C."/>
            <person name="Guy L."/>
            <person name="Ettema T.J."/>
        </authorList>
    </citation>
    <scope>NUCLEOTIDE SEQUENCE</scope>
</reference>
<dbReference type="SUPFAM" id="SSF109604">
    <property type="entry name" value="HD-domain/PDEase-like"/>
    <property type="match status" value="1"/>
</dbReference>
<protein>
    <recommendedName>
        <fullName evidence="1">RelA/SpoT domain-containing protein</fullName>
    </recommendedName>
</protein>
<proteinExistence type="predicted"/>
<dbReference type="Pfam" id="PF13328">
    <property type="entry name" value="HD_4"/>
    <property type="match status" value="1"/>
</dbReference>
<dbReference type="PANTHER" id="PTHR21262:SF31">
    <property type="entry name" value="GTP PYROPHOSPHOKINASE"/>
    <property type="match status" value="1"/>
</dbReference>
<evidence type="ECO:0000313" key="2">
    <source>
        <dbReference type="EMBL" id="KKK74701.1"/>
    </source>
</evidence>
<dbReference type="Gene3D" id="1.10.3210.10">
    <property type="entry name" value="Hypothetical protein af1432"/>
    <property type="match status" value="1"/>
</dbReference>
<gene>
    <name evidence="2" type="ORF">LCGC14_2881130</name>
</gene>
<dbReference type="GO" id="GO:0015969">
    <property type="term" value="P:guanosine tetraphosphate metabolic process"/>
    <property type="evidence" value="ECO:0007669"/>
    <property type="project" value="InterPro"/>
</dbReference>
<evidence type="ECO:0000259" key="1">
    <source>
        <dbReference type="SMART" id="SM00954"/>
    </source>
</evidence>
<feature type="domain" description="RelA/SpoT" evidence="1">
    <location>
        <begin position="225"/>
        <end position="335"/>
    </location>
</feature>
<dbReference type="InterPro" id="IPR043519">
    <property type="entry name" value="NT_sf"/>
</dbReference>
<dbReference type="CDD" id="cd05399">
    <property type="entry name" value="NT_Rel-Spo_like"/>
    <property type="match status" value="1"/>
</dbReference>
<dbReference type="SUPFAM" id="SSF81301">
    <property type="entry name" value="Nucleotidyltransferase"/>
    <property type="match status" value="1"/>
</dbReference>
<dbReference type="AlphaFoldDB" id="A0A0F9AR80"/>
<dbReference type="PANTHER" id="PTHR21262">
    <property type="entry name" value="GUANOSINE-3',5'-BIS DIPHOSPHATE 3'-PYROPHOSPHOHYDROLASE"/>
    <property type="match status" value="1"/>
</dbReference>
<dbReference type="InterPro" id="IPR007685">
    <property type="entry name" value="RelA_SpoT"/>
</dbReference>
<feature type="non-terminal residue" evidence="2">
    <location>
        <position position="345"/>
    </location>
</feature>
<name>A0A0F9AR80_9ZZZZ</name>
<dbReference type="Pfam" id="PF04607">
    <property type="entry name" value="RelA_SpoT"/>
    <property type="match status" value="1"/>
</dbReference>
<dbReference type="EMBL" id="LAZR01056195">
    <property type="protein sequence ID" value="KKK74701.1"/>
    <property type="molecule type" value="Genomic_DNA"/>
</dbReference>
<comment type="caution">
    <text evidence="2">The sequence shown here is derived from an EMBL/GenBank/DDBJ whole genome shotgun (WGS) entry which is preliminary data.</text>
</comment>
<accession>A0A0F9AR80</accession>
<dbReference type="SMART" id="SM00954">
    <property type="entry name" value="RelA_SpoT"/>
    <property type="match status" value="1"/>
</dbReference>